<feature type="region of interest" description="Disordered" evidence="1">
    <location>
        <begin position="134"/>
        <end position="157"/>
    </location>
</feature>
<dbReference type="AlphaFoldDB" id="A0A836C8I2"/>
<keyword evidence="4" id="KW-1185">Reference proteome</keyword>
<keyword evidence="2" id="KW-0732">Signal</keyword>
<reference evidence="3" key="1">
    <citation type="submission" date="2021-02" db="EMBL/GenBank/DDBJ databases">
        <title>First Annotated Genome of the Yellow-green Alga Tribonema minus.</title>
        <authorList>
            <person name="Mahan K.M."/>
        </authorList>
    </citation>
    <scope>NUCLEOTIDE SEQUENCE</scope>
    <source>
        <strain evidence="3">UTEX B ZZ1240</strain>
    </source>
</reference>
<evidence type="ECO:0000256" key="1">
    <source>
        <dbReference type="SAM" id="MobiDB-lite"/>
    </source>
</evidence>
<protein>
    <submittedName>
        <fullName evidence="3">Uncharacterized protein</fullName>
    </submittedName>
</protein>
<feature type="chain" id="PRO_5032406631" evidence="2">
    <location>
        <begin position="21"/>
        <end position="198"/>
    </location>
</feature>
<sequence length="198" mass="20302">MTTICLALALLALALPSAHARVEGALICEGRNHRTYSGGGSPYVIACSPQNSANLYCTFDYIGIGYSFPDWAGATSYAAVRATCPTGATAGICTYICDAGGSCTSTVLKTCPVNEEAILSFLVDTTTRRATDVFGTARGGTDDSELDAAGSAQGDGGKRELPEANACVPEHGCCDIVDGTLFFDTRCGAACTHPCGSS</sequence>
<dbReference type="Proteomes" id="UP000664859">
    <property type="component" value="Unassembled WGS sequence"/>
</dbReference>
<evidence type="ECO:0000256" key="2">
    <source>
        <dbReference type="SAM" id="SignalP"/>
    </source>
</evidence>
<name>A0A836C8I2_9STRA</name>
<accession>A0A836C8I2</accession>
<evidence type="ECO:0000313" key="4">
    <source>
        <dbReference type="Proteomes" id="UP000664859"/>
    </source>
</evidence>
<proteinExistence type="predicted"/>
<evidence type="ECO:0000313" key="3">
    <source>
        <dbReference type="EMBL" id="KAG5176559.1"/>
    </source>
</evidence>
<dbReference type="EMBL" id="JAFCMP010000536">
    <property type="protein sequence ID" value="KAG5176559.1"/>
    <property type="molecule type" value="Genomic_DNA"/>
</dbReference>
<comment type="caution">
    <text evidence="3">The sequence shown here is derived from an EMBL/GenBank/DDBJ whole genome shotgun (WGS) entry which is preliminary data.</text>
</comment>
<gene>
    <name evidence="3" type="ORF">JKP88DRAFT_335475</name>
</gene>
<feature type="signal peptide" evidence="2">
    <location>
        <begin position="1"/>
        <end position="20"/>
    </location>
</feature>
<organism evidence="3 4">
    <name type="scientific">Tribonema minus</name>
    <dbReference type="NCBI Taxonomy" id="303371"/>
    <lineage>
        <taxon>Eukaryota</taxon>
        <taxon>Sar</taxon>
        <taxon>Stramenopiles</taxon>
        <taxon>Ochrophyta</taxon>
        <taxon>PX clade</taxon>
        <taxon>Xanthophyceae</taxon>
        <taxon>Tribonematales</taxon>
        <taxon>Tribonemataceae</taxon>
        <taxon>Tribonema</taxon>
    </lineage>
</organism>